<proteinExistence type="predicted"/>
<dbReference type="RefSeq" id="XP_029761612.1">
    <property type="nucleotide sequence ID" value="XM_029903703.1"/>
</dbReference>
<evidence type="ECO:0000313" key="2">
    <source>
        <dbReference type="EMBL" id="KEQ85425.1"/>
    </source>
</evidence>
<feature type="compositionally biased region" description="Polar residues" evidence="1">
    <location>
        <begin position="229"/>
        <end position="243"/>
    </location>
</feature>
<protein>
    <submittedName>
        <fullName evidence="2">Uncharacterized protein</fullName>
    </submittedName>
</protein>
<keyword evidence="3" id="KW-1185">Reference proteome</keyword>
<sequence>MAEKEAHMLLEYPELSQYFRLRNLIFLAQSVESWYNGKYYRDAAEDMWYSLRRMWPAKTAGSDNNIVMDRLRRFLDELYEDILEDRPENWYNPHGLIEYSTSPHFEPPTFLETTEKVTGDDHSVASADTNKQDESNSTLHLRDFHKLFAAEKSVLGVDRIESQTETIVTNKSSPDTLKIDGNLIEEANVQPDKSTKEKEAEPKNTSQEEAAILDDIPSKKRKAADRPSTKVNEIQSVLSSQHKSYIEPSKQDVTTILDDPAPNKRMKND</sequence>
<dbReference type="GeneID" id="40746009"/>
<dbReference type="HOGENOM" id="CLU_1034338_0_0_1"/>
<evidence type="ECO:0000313" key="3">
    <source>
        <dbReference type="Proteomes" id="UP000030706"/>
    </source>
</evidence>
<accession>A0A074XIS4</accession>
<organism evidence="2 3">
    <name type="scientific">Aureobasidium pullulans EXF-150</name>
    <dbReference type="NCBI Taxonomy" id="1043002"/>
    <lineage>
        <taxon>Eukaryota</taxon>
        <taxon>Fungi</taxon>
        <taxon>Dikarya</taxon>
        <taxon>Ascomycota</taxon>
        <taxon>Pezizomycotina</taxon>
        <taxon>Dothideomycetes</taxon>
        <taxon>Dothideomycetidae</taxon>
        <taxon>Dothideales</taxon>
        <taxon>Saccotheciaceae</taxon>
        <taxon>Aureobasidium</taxon>
    </lineage>
</organism>
<reference evidence="2 3" key="1">
    <citation type="journal article" date="2014" name="BMC Genomics">
        <title>Genome sequencing of four Aureobasidium pullulans varieties: biotechnological potential, stress tolerance, and description of new species.</title>
        <authorList>
            <person name="Gostin Ar C."/>
            <person name="Ohm R.A."/>
            <person name="Kogej T."/>
            <person name="Sonjak S."/>
            <person name="Turk M."/>
            <person name="Zajc J."/>
            <person name="Zalar P."/>
            <person name="Grube M."/>
            <person name="Sun H."/>
            <person name="Han J."/>
            <person name="Sharma A."/>
            <person name="Chiniquy J."/>
            <person name="Ngan C.Y."/>
            <person name="Lipzen A."/>
            <person name="Barry K."/>
            <person name="Grigoriev I.V."/>
            <person name="Gunde-Cimerman N."/>
        </authorList>
    </citation>
    <scope>NUCLEOTIDE SEQUENCE [LARGE SCALE GENOMIC DNA]</scope>
    <source>
        <strain evidence="2 3">EXF-150</strain>
    </source>
</reference>
<gene>
    <name evidence="2" type="ORF">M438DRAFT_334322</name>
</gene>
<dbReference type="EMBL" id="KL584980">
    <property type="protein sequence ID" value="KEQ85425.1"/>
    <property type="molecule type" value="Genomic_DNA"/>
</dbReference>
<evidence type="ECO:0000256" key="1">
    <source>
        <dbReference type="SAM" id="MobiDB-lite"/>
    </source>
</evidence>
<dbReference type="AlphaFoldDB" id="A0A074XIS4"/>
<dbReference type="Proteomes" id="UP000030706">
    <property type="component" value="Unassembled WGS sequence"/>
</dbReference>
<feature type="compositionally biased region" description="Basic and acidic residues" evidence="1">
    <location>
        <begin position="193"/>
        <end position="202"/>
    </location>
</feature>
<name>A0A074XIS4_AURPU</name>
<feature type="region of interest" description="Disordered" evidence="1">
    <location>
        <begin position="117"/>
        <end position="137"/>
    </location>
</feature>
<feature type="region of interest" description="Disordered" evidence="1">
    <location>
        <begin position="171"/>
        <end position="269"/>
    </location>
</feature>